<keyword evidence="10 11" id="KW-0456">Lyase</keyword>
<dbReference type="EMBL" id="MPJZ01000092">
    <property type="protein sequence ID" value="OLU43795.1"/>
    <property type="molecule type" value="Genomic_DNA"/>
</dbReference>
<dbReference type="EC" id="4.1.99.12" evidence="11"/>
<evidence type="ECO:0000256" key="9">
    <source>
        <dbReference type="ARBA" id="ARBA00023211"/>
    </source>
</evidence>
<evidence type="ECO:0000256" key="1">
    <source>
        <dbReference type="ARBA" id="ARBA00000141"/>
    </source>
</evidence>
<dbReference type="SUPFAM" id="SSF55821">
    <property type="entry name" value="YrdC/RibB"/>
    <property type="match status" value="1"/>
</dbReference>
<comment type="cofactor">
    <cofactor evidence="2">
        <name>Mn(2+)</name>
        <dbReference type="ChEBI" id="CHEBI:29035"/>
    </cofactor>
</comment>
<dbReference type="AlphaFoldDB" id="A0A1Q9YHX7"/>
<comment type="pathway">
    <text evidence="4 11">Cofactor biosynthesis; riboflavin biosynthesis; 2-hydroxy-3-oxobutyl phosphate from D-ribulose 5-phosphate: step 1/1.</text>
</comment>
<dbReference type="InterPro" id="IPR000422">
    <property type="entry name" value="DHBP_synthase_RibB"/>
</dbReference>
<dbReference type="GO" id="GO:0008686">
    <property type="term" value="F:3,4-dihydroxy-2-butanone-4-phosphate synthase activity"/>
    <property type="evidence" value="ECO:0007669"/>
    <property type="project" value="UniProtKB-EC"/>
</dbReference>
<dbReference type="InterPro" id="IPR017945">
    <property type="entry name" value="DHBP_synth_RibB-like_a/b_dom"/>
</dbReference>
<evidence type="ECO:0000256" key="2">
    <source>
        <dbReference type="ARBA" id="ARBA00001936"/>
    </source>
</evidence>
<accession>A0A1Q9YHX7</accession>
<dbReference type="Proteomes" id="UP000186758">
    <property type="component" value="Unassembled WGS sequence"/>
</dbReference>
<sequence>MEQALQDLRDGKLILVTDDPQRENEGDLIAGAKFANQETMNFMATHGKGLICLPLSEQMAARLHLTPMTSDNTDNHKTAFTLSVDHVTTSTGISAQERAITAKACADSQSRPEDFRRPGHLFPLIAKSGGVPERNGHTEATVDLCRLAGLAPCGLCCEIKIPDGSMMRTEELKEFAREHHLTMVSISGLHKYR</sequence>
<dbReference type="Pfam" id="PF00926">
    <property type="entry name" value="DHBP_synthase"/>
    <property type="match status" value="1"/>
</dbReference>
<evidence type="ECO:0000256" key="3">
    <source>
        <dbReference type="ARBA" id="ARBA00002284"/>
    </source>
</evidence>
<dbReference type="NCBIfam" id="TIGR00506">
    <property type="entry name" value="ribB"/>
    <property type="match status" value="1"/>
</dbReference>
<organism evidence="12 13">
    <name type="scientific">Faecalibaculum rodentium</name>
    <dbReference type="NCBI Taxonomy" id="1702221"/>
    <lineage>
        <taxon>Bacteria</taxon>
        <taxon>Bacillati</taxon>
        <taxon>Bacillota</taxon>
        <taxon>Erysipelotrichia</taxon>
        <taxon>Erysipelotrichales</taxon>
        <taxon>Erysipelotrichaceae</taxon>
        <taxon>Faecalibaculum</taxon>
    </lineage>
</organism>
<name>A0A1Q9YHX7_9FIRM</name>
<keyword evidence="7 11" id="KW-0479">Metal-binding</keyword>
<comment type="function">
    <text evidence="3 11">Catalyzes the conversion of D-ribulose 5-phosphate to formate and 3,4-dihydroxy-2-butanone 4-phosphate.</text>
</comment>
<evidence type="ECO:0000256" key="11">
    <source>
        <dbReference type="RuleBase" id="RU003843"/>
    </source>
</evidence>
<evidence type="ECO:0000313" key="13">
    <source>
        <dbReference type="Proteomes" id="UP000186758"/>
    </source>
</evidence>
<proteinExistence type="inferred from homology"/>
<dbReference type="GO" id="GO:0009231">
    <property type="term" value="P:riboflavin biosynthetic process"/>
    <property type="evidence" value="ECO:0007669"/>
    <property type="project" value="UniProtKB-UniPathway"/>
</dbReference>
<keyword evidence="6 11" id="KW-0686">Riboflavin biosynthesis</keyword>
<reference evidence="12 13" key="1">
    <citation type="submission" date="2016-11" db="EMBL/GenBank/DDBJ databases">
        <title>Description of two novel members of the family Erysipelotrichaceae: Ileibacterium lipovorans gen. nov., sp. nov. and Dubosiella newyorkensis, gen. nov., sp. nov.</title>
        <authorList>
            <person name="Cox L.M."/>
            <person name="Sohn J."/>
            <person name="Tyrrell K.L."/>
            <person name="Citron D.M."/>
            <person name="Lawson P.A."/>
            <person name="Patel N.B."/>
            <person name="Iizumi T."/>
            <person name="Perez-Perez G.I."/>
            <person name="Goldstein E.J."/>
            <person name="Blaser M.J."/>
        </authorList>
    </citation>
    <scope>NUCLEOTIDE SEQUENCE [LARGE SCALE GENOMIC DNA]</scope>
    <source>
        <strain evidence="12 13">NYU-BL-K8</strain>
    </source>
</reference>
<comment type="similarity">
    <text evidence="5">In the N-terminal section; belongs to the DHBP synthase family.</text>
</comment>
<comment type="similarity">
    <text evidence="11">Belongs to the DHBP synthase family.</text>
</comment>
<dbReference type="UniPathway" id="UPA00275">
    <property type="reaction ID" value="UER00399"/>
</dbReference>
<dbReference type="GO" id="GO:0005829">
    <property type="term" value="C:cytosol"/>
    <property type="evidence" value="ECO:0007669"/>
    <property type="project" value="TreeGrafter"/>
</dbReference>
<evidence type="ECO:0000256" key="4">
    <source>
        <dbReference type="ARBA" id="ARBA00004904"/>
    </source>
</evidence>
<comment type="caution">
    <text evidence="12">The sequence shown here is derived from an EMBL/GenBank/DDBJ whole genome shotgun (WGS) entry which is preliminary data.</text>
</comment>
<protein>
    <recommendedName>
        <fullName evidence="11">3,4-dihydroxy-2-butanone 4-phosphate synthase</fullName>
        <shortName evidence="11">DHBP synthase</shortName>
        <ecNumber evidence="11">4.1.99.12</ecNumber>
    </recommendedName>
</protein>
<comment type="cofactor">
    <cofactor evidence="11">
        <name>Mg(2+)</name>
        <dbReference type="ChEBI" id="CHEBI:18420"/>
    </cofactor>
    <cofactor evidence="11">
        <name>Mn(2+)</name>
        <dbReference type="ChEBI" id="CHEBI:29035"/>
    </cofactor>
    <text evidence="11">Binds 2 divalent metal cations per subunit. Magnesium or manganese.</text>
</comment>
<evidence type="ECO:0000256" key="7">
    <source>
        <dbReference type="ARBA" id="ARBA00022723"/>
    </source>
</evidence>
<dbReference type="GO" id="GO:0003935">
    <property type="term" value="F:GTP cyclohydrolase II activity"/>
    <property type="evidence" value="ECO:0007669"/>
    <property type="project" value="TreeGrafter"/>
</dbReference>
<evidence type="ECO:0000256" key="10">
    <source>
        <dbReference type="ARBA" id="ARBA00023239"/>
    </source>
</evidence>
<evidence type="ECO:0000256" key="5">
    <source>
        <dbReference type="ARBA" id="ARBA00005520"/>
    </source>
</evidence>
<comment type="subunit">
    <text evidence="11">Homodimer.</text>
</comment>
<evidence type="ECO:0000313" key="12">
    <source>
        <dbReference type="EMBL" id="OLU43795.1"/>
    </source>
</evidence>
<dbReference type="PANTHER" id="PTHR21327:SF18">
    <property type="entry name" value="3,4-DIHYDROXY-2-BUTANONE 4-PHOSPHATE SYNTHASE"/>
    <property type="match status" value="1"/>
</dbReference>
<gene>
    <name evidence="12" type="ORF">BO223_10655</name>
</gene>
<evidence type="ECO:0000256" key="8">
    <source>
        <dbReference type="ARBA" id="ARBA00022842"/>
    </source>
</evidence>
<dbReference type="PANTHER" id="PTHR21327">
    <property type="entry name" value="GTP CYCLOHYDROLASE II-RELATED"/>
    <property type="match status" value="1"/>
</dbReference>
<keyword evidence="9 11" id="KW-0464">Manganese</keyword>
<dbReference type="FunFam" id="3.90.870.10:FF:000001">
    <property type="entry name" value="Riboflavin biosynthesis protein RibBA"/>
    <property type="match status" value="1"/>
</dbReference>
<dbReference type="Gene3D" id="3.90.870.10">
    <property type="entry name" value="DHBP synthase"/>
    <property type="match status" value="1"/>
</dbReference>
<comment type="catalytic activity">
    <reaction evidence="1 11">
        <text>D-ribulose 5-phosphate = (2S)-2-hydroxy-3-oxobutyl phosphate + formate + H(+)</text>
        <dbReference type="Rhea" id="RHEA:18457"/>
        <dbReference type="ChEBI" id="CHEBI:15378"/>
        <dbReference type="ChEBI" id="CHEBI:15740"/>
        <dbReference type="ChEBI" id="CHEBI:58121"/>
        <dbReference type="ChEBI" id="CHEBI:58830"/>
        <dbReference type="EC" id="4.1.99.12"/>
    </reaction>
</comment>
<dbReference type="GO" id="GO:0046872">
    <property type="term" value="F:metal ion binding"/>
    <property type="evidence" value="ECO:0007669"/>
    <property type="project" value="UniProtKB-KW"/>
</dbReference>
<keyword evidence="8 11" id="KW-0460">Magnesium</keyword>
<evidence type="ECO:0000256" key="6">
    <source>
        <dbReference type="ARBA" id="ARBA00022619"/>
    </source>
</evidence>